<reference evidence="2" key="1">
    <citation type="journal article" date="2021" name="Proc. Natl. Acad. Sci. U.S.A.">
        <title>A Catalog of Tens of Thousands of Viruses from Human Metagenomes Reveals Hidden Associations with Chronic Diseases.</title>
        <authorList>
            <person name="Tisza M.J."/>
            <person name="Buck C.B."/>
        </authorList>
    </citation>
    <scope>NUCLEOTIDE SEQUENCE</scope>
    <source>
        <strain evidence="2">Ctuev19</strain>
    </source>
</reference>
<protein>
    <recommendedName>
        <fullName evidence="1">SSAP RNA binding domain-containing protein</fullName>
    </recommendedName>
</protein>
<name>A0A8S5SFB4_9CAUD</name>
<accession>A0A8S5SFB4</accession>
<dbReference type="Pfam" id="PF06378">
    <property type="entry name" value="SSAP_Sak"/>
    <property type="match status" value="1"/>
</dbReference>
<evidence type="ECO:0000313" key="2">
    <source>
        <dbReference type="EMBL" id="DAF49600.1"/>
    </source>
</evidence>
<organism evidence="2">
    <name type="scientific">Myoviridae sp. ctuev19</name>
    <dbReference type="NCBI Taxonomy" id="2827716"/>
    <lineage>
        <taxon>Viruses</taxon>
        <taxon>Duplodnaviria</taxon>
        <taxon>Heunggongvirae</taxon>
        <taxon>Uroviricota</taxon>
        <taxon>Caudoviricetes</taxon>
    </lineage>
</organism>
<dbReference type="InterPro" id="IPR009425">
    <property type="entry name" value="DSRM_SSAP"/>
</dbReference>
<feature type="domain" description="SSAP RNA binding" evidence="1">
    <location>
        <begin position="30"/>
        <end position="176"/>
    </location>
</feature>
<dbReference type="EMBL" id="BK032585">
    <property type="protein sequence ID" value="DAF49600.1"/>
    <property type="molecule type" value="Genomic_DNA"/>
</dbReference>
<evidence type="ECO:0000259" key="1">
    <source>
        <dbReference type="Pfam" id="PF06378"/>
    </source>
</evidence>
<proteinExistence type="predicted"/>
<sequence>MRTDCLLRIVNSCGFSHERKERKMEQTKSVFETLNVINVNGKTEKKNNLTYLSWAWAWAEVKKNFPDAQYKVYERDDGCIYWTDGRTCWVKTGVTICGLEHIEYLPIMDYRNAAIPADKVTSTDVNKAIQRSLTKACARHGLGLYIYAGEDLPEGAAPAQPETPDQPETLEQSAQATDRYIAARHELTAAIAAYVESSGKEKQDVLNDLKAVPGGTMKTEQGCILLINQLKAWSK</sequence>